<gene>
    <name evidence="1" type="ordered locus">Sulku_2548</name>
</gene>
<protein>
    <submittedName>
        <fullName evidence="1">Uncharacterized protein</fullName>
    </submittedName>
</protein>
<keyword evidence="2" id="KW-1185">Reference proteome</keyword>
<dbReference type="RefSeq" id="WP_013449819.1">
    <property type="nucleotide sequence ID" value="NC_014754.1"/>
</dbReference>
<evidence type="ECO:0000313" key="1">
    <source>
        <dbReference type="EMBL" id="ADR35207.1"/>
    </source>
</evidence>
<evidence type="ECO:0000313" key="2">
    <source>
        <dbReference type="Proteomes" id="UP000008721"/>
    </source>
</evidence>
<dbReference type="Proteomes" id="UP000008721">
    <property type="component" value="Plasmid pSULKU01"/>
</dbReference>
<dbReference type="AlphaFoldDB" id="E4U3E1"/>
<name>E4U3E1_SULKY</name>
<dbReference type="EMBL" id="CP002356">
    <property type="protein sequence ID" value="ADR35207.1"/>
    <property type="molecule type" value="Genomic_DNA"/>
</dbReference>
<proteinExistence type="predicted"/>
<sequence>MTRIFTYYGPLDIGSAFSSRQEVGQWIEYMVKRLNKIVLENKREDFIPPVVYSGKGKVFNFDYNFLVNCLDDYHDNVGIKDDFFLTNNPSKTVIKNGLFLVTSLLDDYYGIVRIRQQTLDISRVRTTKVVEIKDRFYNILAIANGDNVRRFSAVPFSASEVKKIVSDSTYNLLESISNRECFEQVIFGIAQYSE</sequence>
<accession>E4U3E1</accession>
<dbReference type="HOGENOM" id="CLU_1401824_0_0_7"/>
<geneLocation type="plasmid" evidence="1 2">
    <name>pSULKU01</name>
</geneLocation>
<organism evidence="1 2">
    <name type="scientific">Sulfuricurvum kujiense (strain ATCC BAA-921 / DSM 16994 / JCM 11577 / YK-1)</name>
    <dbReference type="NCBI Taxonomy" id="709032"/>
    <lineage>
        <taxon>Bacteria</taxon>
        <taxon>Pseudomonadati</taxon>
        <taxon>Campylobacterota</taxon>
        <taxon>Epsilonproteobacteria</taxon>
        <taxon>Campylobacterales</taxon>
        <taxon>Sulfurimonadaceae</taxon>
        <taxon>Sulfuricurvum</taxon>
    </lineage>
</organism>
<dbReference type="KEGG" id="sku:Sulku_2548"/>
<keyword evidence="1" id="KW-0614">Plasmid</keyword>
<reference evidence="1 2" key="1">
    <citation type="journal article" date="2012" name="Stand. Genomic Sci.">
        <title>Complete genome sequence of the sulfur compounds oxidizing chemolithoautotroph Sulfuricurvum kujiense type strain (YK-1(T)).</title>
        <authorList>
            <person name="Han C."/>
            <person name="Kotsyurbenko O."/>
            <person name="Chertkov O."/>
            <person name="Held B."/>
            <person name="Lapidus A."/>
            <person name="Nolan M."/>
            <person name="Lucas S."/>
            <person name="Hammon N."/>
            <person name="Deshpande S."/>
            <person name="Cheng J.F."/>
            <person name="Tapia R."/>
            <person name="Goodwin L.A."/>
            <person name="Pitluck S."/>
            <person name="Liolios K."/>
            <person name="Pagani I."/>
            <person name="Ivanova N."/>
            <person name="Mavromatis K."/>
            <person name="Mikhailova N."/>
            <person name="Pati A."/>
            <person name="Chen A."/>
            <person name="Palaniappan K."/>
            <person name="Land M."/>
            <person name="Hauser L."/>
            <person name="Chang Y.J."/>
            <person name="Jeffries C.D."/>
            <person name="Brambilla E.M."/>
            <person name="Rohde M."/>
            <person name="Spring S."/>
            <person name="Sikorski J."/>
            <person name="Goker M."/>
            <person name="Woyke T."/>
            <person name="Bristow J."/>
            <person name="Eisen J.A."/>
            <person name="Markowitz V."/>
            <person name="Hugenholtz P."/>
            <person name="Kyrpides N.C."/>
            <person name="Klenk H.P."/>
            <person name="Detter J.C."/>
        </authorList>
    </citation>
    <scope>NUCLEOTIDE SEQUENCE [LARGE SCALE GENOMIC DNA]</scope>
    <source>
        <strain evidence="2">ATCC BAA-921 / DSM 16994 / JCM 11577 / YK-1</strain>
    </source>
</reference>